<feature type="region of interest" description="Disordered" evidence="1">
    <location>
        <begin position="205"/>
        <end position="226"/>
    </location>
</feature>
<gene>
    <name evidence="2" type="ORF">PYX00_011559</name>
</gene>
<sequence>MINIPIDKRREYLKKIYNALNSTPIARAYTPDKIKDIAITSEYECCENSKMEQPGANRPLRSRPTPISNSQVFFGGAVGDAGAFSLAPGVRVQKAPQCHAGRPDPGVNGMYMSRAPDPGAKMGPVQVTMLGRYSGYSTPHAGGHMPSQGDFMFQCAPGLRSYQTQDYAVPQLQRRPETHPGGAQPCRKWDMHERDISGLLHGTRAAAPTRSSVPRGFEDARAREKERSPDRAYILFGEPGFSAHGGTPRPGPFPGTAVCPEGGSAPRPGCAGADVLQRGTKEDMFKAPHSYARGKTELQAQGAGCKQGPAYAESVCYSYGPQCAKAPPKPCAEGSHDAQAAGPLGAEGLGSEVLEFDLGAKLEDVALGDSEKNVIRSKLHAFREELLAIEADAAGHAGLGCSPELSSKLEATCKIVRAQMEYIKEHKYFLREVFLDVAIERIRKYAALARGELESAQKSTETYDFAKVCEKVAKAFRKMKSADSSFVFCIDPP</sequence>
<feature type="compositionally biased region" description="Basic and acidic residues" evidence="1">
    <location>
        <begin position="216"/>
        <end position="226"/>
    </location>
</feature>
<dbReference type="AlphaFoldDB" id="A0AAW2H811"/>
<comment type="caution">
    <text evidence="2">The sequence shown here is derived from an EMBL/GenBank/DDBJ whole genome shotgun (WGS) entry which is preliminary data.</text>
</comment>
<proteinExistence type="predicted"/>
<evidence type="ECO:0000256" key="1">
    <source>
        <dbReference type="SAM" id="MobiDB-lite"/>
    </source>
</evidence>
<protein>
    <submittedName>
        <fullName evidence="2">Uncharacterized protein</fullName>
    </submittedName>
</protein>
<reference evidence="2" key="1">
    <citation type="journal article" date="2024" name="Gigascience">
        <title>Chromosome-level genome of the poultry shaft louse Menopon gallinae provides insight into the host-switching and adaptive evolution of parasitic lice.</title>
        <authorList>
            <person name="Xu Y."/>
            <person name="Ma L."/>
            <person name="Liu S."/>
            <person name="Liang Y."/>
            <person name="Liu Q."/>
            <person name="He Z."/>
            <person name="Tian L."/>
            <person name="Duan Y."/>
            <person name="Cai W."/>
            <person name="Li H."/>
            <person name="Song F."/>
        </authorList>
    </citation>
    <scope>NUCLEOTIDE SEQUENCE</scope>
    <source>
        <strain evidence="2">Cailab_2023a</strain>
    </source>
</reference>
<accession>A0AAW2H811</accession>
<dbReference type="EMBL" id="JARGDH010000006">
    <property type="protein sequence ID" value="KAL0265841.1"/>
    <property type="molecule type" value="Genomic_DNA"/>
</dbReference>
<organism evidence="2">
    <name type="scientific">Menopon gallinae</name>
    <name type="common">poultry shaft louse</name>
    <dbReference type="NCBI Taxonomy" id="328185"/>
    <lineage>
        <taxon>Eukaryota</taxon>
        <taxon>Metazoa</taxon>
        <taxon>Ecdysozoa</taxon>
        <taxon>Arthropoda</taxon>
        <taxon>Hexapoda</taxon>
        <taxon>Insecta</taxon>
        <taxon>Pterygota</taxon>
        <taxon>Neoptera</taxon>
        <taxon>Paraneoptera</taxon>
        <taxon>Psocodea</taxon>
        <taxon>Troctomorpha</taxon>
        <taxon>Phthiraptera</taxon>
        <taxon>Amblycera</taxon>
        <taxon>Menoponidae</taxon>
        <taxon>Menopon</taxon>
    </lineage>
</organism>
<name>A0AAW2H811_9NEOP</name>
<evidence type="ECO:0000313" key="2">
    <source>
        <dbReference type="EMBL" id="KAL0265841.1"/>
    </source>
</evidence>